<evidence type="ECO:0000256" key="7">
    <source>
        <dbReference type="ARBA" id="ARBA00023237"/>
    </source>
</evidence>
<dbReference type="OrthoDB" id="9768177at2"/>
<dbReference type="InterPro" id="IPR036942">
    <property type="entry name" value="Beta-barrel_TonB_sf"/>
</dbReference>
<proteinExistence type="inferred from homology"/>
<dbReference type="InterPro" id="IPR039426">
    <property type="entry name" value="TonB-dep_rcpt-like"/>
</dbReference>
<comment type="caution">
    <text evidence="13">The sequence shown here is derived from an EMBL/GenBank/DDBJ whole genome shotgun (WGS) entry which is preliminary data.</text>
</comment>
<protein>
    <submittedName>
        <fullName evidence="13">TonB-linked SusC/RagA family outer membrane protein</fullName>
    </submittedName>
</protein>
<evidence type="ECO:0000256" key="2">
    <source>
        <dbReference type="ARBA" id="ARBA00022448"/>
    </source>
</evidence>
<keyword evidence="7 8" id="KW-0998">Cell outer membrane</keyword>
<dbReference type="InterPro" id="IPR037066">
    <property type="entry name" value="Plug_dom_sf"/>
</dbReference>
<evidence type="ECO:0000259" key="12">
    <source>
        <dbReference type="Pfam" id="PF07715"/>
    </source>
</evidence>
<keyword evidence="4 8" id="KW-0812">Transmembrane</keyword>
<dbReference type="FunFam" id="2.60.40.1120:FF:000003">
    <property type="entry name" value="Outer membrane protein Omp121"/>
    <property type="match status" value="1"/>
</dbReference>
<name>A0A3D9KYM1_MARFU</name>
<dbReference type="SUPFAM" id="SSF56935">
    <property type="entry name" value="Porins"/>
    <property type="match status" value="1"/>
</dbReference>
<keyword evidence="6 8" id="KW-0472">Membrane</keyword>
<evidence type="ECO:0000256" key="8">
    <source>
        <dbReference type="PROSITE-ProRule" id="PRU01360"/>
    </source>
</evidence>
<accession>A0A3D9KYM1</accession>
<keyword evidence="3 8" id="KW-1134">Transmembrane beta strand</keyword>
<evidence type="ECO:0000259" key="11">
    <source>
        <dbReference type="Pfam" id="PF00593"/>
    </source>
</evidence>
<feature type="domain" description="TonB-dependent receptor plug" evidence="12">
    <location>
        <begin position="120"/>
        <end position="225"/>
    </location>
</feature>
<dbReference type="Proteomes" id="UP000256779">
    <property type="component" value="Unassembled WGS sequence"/>
</dbReference>
<dbReference type="PROSITE" id="PS52016">
    <property type="entry name" value="TONB_DEPENDENT_REC_3"/>
    <property type="match status" value="1"/>
</dbReference>
<sequence>MNIFLTRNSRSLLGLLAMMMSCWAWAQQRTVTGTVTTTDGEELPGVSVLVSGTTSGTITDMDGNYTLSVEGDDARLIFSFIGFEQKEVAVGSRSVVDVTMTDDLVSLDEVVVVGYGAVKKSDLTGSVSSVKAEEIAAFPALSAVQTLQGRAAGVQIQSNNGGQPGADYSIKIRGGTSINASSDPIRVVDGFVGAEMPPPEDIASIEILKDASATAIYGSRGANGVILITTKRGKAGKTKINFNSSYTTQSVLNELDLLNGEEFGDYMRQLTPAYEGGGANTNWQEEIYQTGIIANNQLSITGGNENLRYYVSGTYFDQQGVVIGSGYNRYSVNSNMDIQANDFLKLGVSLYGRRSTSEGVTTQENSGGAGQAGVISSAFRFNPDLGIYHPDGTYTTSTIGDEIDNPYALATAYERERVTDRFQTNNYAEVEIADWLTFKSTLGLTYNNWRNGEYYPSSLIAGASQNGLAEMETMKQTSVLSENYFTINKTVGDHSLTWVNGYSYQHNQSERFNAGNRQFINDAAGYWGLGNGSDPLVPGSSITESVIKSYYSRANYSFLNRYILTMTARYDGASNFAAKNKWAFFPSAALAWDMKGESFLDPVDFISQWKWRVSYGVTGNQAIGPYQSLAELASIYHSNGDQLQNALKVDNLANDQLTWESTTQFDIGADIGIYDGRVNLTVDYYRMETQDLLVQRQLPSYVGVSSQWQNIGRLENKGVELSLNTRNFVGPFTWDTDFNISFNRNKILELPDHADEFYNSAPGHFLLSNTGILREGEAVGSFYGFIYDGIYQAGDEFLPGSGFEQEAGGERFQDISGPDGVPDGELTNDDRTIIGNPNPDFIWSMNNTFTYKGFDLNVFFQGSQGNEMLNYTLMELDILTGQNNATKAALDAWTPTNPNTDVPKVTGTRSKRVSTRWVYDASYIRLKNVALGYTFPKALLAKAKISSLRMYVSAQNLLTFTEYPGLDPEVGYRNSNNSRNGNLMVGLDYGSYPNVRAFTFGINLGL</sequence>
<dbReference type="PROSITE" id="PS51257">
    <property type="entry name" value="PROKAR_LIPOPROTEIN"/>
    <property type="match status" value="1"/>
</dbReference>
<keyword evidence="14" id="KW-1185">Reference proteome</keyword>
<feature type="signal peptide" evidence="10">
    <location>
        <begin position="1"/>
        <end position="26"/>
    </location>
</feature>
<dbReference type="EMBL" id="QREG01000023">
    <property type="protein sequence ID" value="RED93827.1"/>
    <property type="molecule type" value="Genomic_DNA"/>
</dbReference>
<evidence type="ECO:0000256" key="5">
    <source>
        <dbReference type="ARBA" id="ARBA00023077"/>
    </source>
</evidence>
<dbReference type="GO" id="GO:0009279">
    <property type="term" value="C:cell outer membrane"/>
    <property type="evidence" value="ECO:0007669"/>
    <property type="project" value="UniProtKB-SubCell"/>
</dbReference>
<dbReference type="Gene3D" id="2.40.170.20">
    <property type="entry name" value="TonB-dependent receptor, beta-barrel domain"/>
    <property type="match status" value="1"/>
</dbReference>
<evidence type="ECO:0000256" key="1">
    <source>
        <dbReference type="ARBA" id="ARBA00004571"/>
    </source>
</evidence>
<dbReference type="Gene3D" id="2.170.130.10">
    <property type="entry name" value="TonB-dependent receptor, plug domain"/>
    <property type="match status" value="1"/>
</dbReference>
<evidence type="ECO:0000256" key="10">
    <source>
        <dbReference type="SAM" id="SignalP"/>
    </source>
</evidence>
<feature type="domain" description="TonB-dependent receptor-like beta-barrel" evidence="11">
    <location>
        <begin position="384"/>
        <end position="957"/>
    </location>
</feature>
<keyword evidence="10" id="KW-0732">Signal</keyword>
<dbReference type="InterPro" id="IPR023997">
    <property type="entry name" value="TonB-dep_OMP_SusC/RagA_CS"/>
</dbReference>
<dbReference type="NCBIfam" id="TIGR04056">
    <property type="entry name" value="OMP_RagA_SusC"/>
    <property type="match status" value="1"/>
</dbReference>
<keyword evidence="5 9" id="KW-0798">TonB box</keyword>
<reference evidence="13 14" key="1">
    <citation type="submission" date="2018-07" db="EMBL/GenBank/DDBJ databases">
        <title>Genomic Encyclopedia of Type Strains, Phase IV (KMG-IV): sequencing the most valuable type-strain genomes for metagenomic binning, comparative biology and taxonomic classification.</title>
        <authorList>
            <person name="Goeker M."/>
        </authorList>
    </citation>
    <scope>NUCLEOTIDE SEQUENCE [LARGE SCALE GENOMIC DNA]</scope>
    <source>
        <strain evidence="13 14">DSM 4134</strain>
    </source>
</reference>
<feature type="chain" id="PRO_5017812444" evidence="10">
    <location>
        <begin position="27"/>
        <end position="1006"/>
    </location>
</feature>
<dbReference type="Pfam" id="PF00593">
    <property type="entry name" value="TonB_dep_Rec_b-barrel"/>
    <property type="match status" value="1"/>
</dbReference>
<dbReference type="InterPro" id="IPR012910">
    <property type="entry name" value="Plug_dom"/>
</dbReference>
<dbReference type="Pfam" id="PF13715">
    <property type="entry name" value="CarbopepD_reg_2"/>
    <property type="match status" value="1"/>
</dbReference>
<evidence type="ECO:0000313" key="13">
    <source>
        <dbReference type="EMBL" id="RED93827.1"/>
    </source>
</evidence>
<comment type="similarity">
    <text evidence="8 9">Belongs to the TonB-dependent receptor family.</text>
</comment>
<dbReference type="NCBIfam" id="TIGR04057">
    <property type="entry name" value="SusC_RagA_signa"/>
    <property type="match status" value="1"/>
</dbReference>
<evidence type="ECO:0000256" key="4">
    <source>
        <dbReference type="ARBA" id="ARBA00022692"/>
    </source>
</evidence>
<dbReference type="SUPFAM" id="SSF49464">
    <property type="entry name" value="Carboxypeptidase regulatory domain-like"/>
    <property type="match status" value="1"/>
</dbReference>
<evidence type="ECO:0000256" key="6">
    <source>
        <dbReference type="ARBA" id="ARBA00023136"/>
    </source>
</evidence>
<dbReference type="Gene3D" id="2.60.40.1120">
    <property type="entry name" value="Carboxypeptidase-like, regulatory domain"/>
    <property type="match status" value="1"/>
</dbReference>
<dbReference type="InterPro" id="IPR023996">
    <property type="entry name" value="TonB-dep_OMP_SusC/RagA"/>
</dbReference>
<evidence type="ECO:0000313" key="14">
    <source>
        <dbReference type="Proteomes" id="UP000256779"/>
    </source>
</evidence>
<evidence type="ECO:0000256" key="3">
    <source>
        <dbReference type="ARBA" id="ARBA00022452"/>
    </source>
</evidence>
<dbReference type="RefSeq" id="WP_115869821.1">
    <property type="nucleotide sequence ID" value="NZ_QREG01000023.1"/>
</dbReference>
<gene>
    <name evidence="13" type="ORF">C7460_1235</name>
</gene>
<organism evidence="13 14">
    <name type="scientific">Marinoscillum furvescens DSM 4134</name>
    <dbReference type="NCBI Taxonomy" id="1122208"/>
    <lineage>
        <taxon>Bacteria</taxon>
        <taxon>Pseudomonadati</taxon>
        <taxon>Bacteroidota</taxon>
        <taxon>Cytophagia</taxon>
        <taxon>Cytophagales</taxon>
        <taxon>Reichenbachiellaceae</taxon>
        <taxon>Marinoscillum</taxon>
    </lineage>
</organism>
<dbReference type="Pfam" id="PF07715">
    <property type="entry name" value="Plug"/>
    <property type="match status" value="1"/>
</dbReference>
<dbReference type="AlphaFoldDB" id="A0A3D9KYM1"/>
<keyword evidence="2 8" id="KW-0813">Transport</keyword>
<comment type="subcellular location">
    <subcellularLocation>
        <location evidence="1 8">Cell outer membrane</location>
        <topology evidence="1 8">Multi-pass membrane protein</topology>
    </subcellularLocation>
</comment>
<dbReference type="InterPro" id="IPR008969">
    <property type="entry name" value="CarboxyPept-like_regulatory"/>
</dbReference>
<dbReference type="InterPro" id="IPR000531">
    <property type="entry name" value="Beta-barrel_TonB"/>
</dbReference>
<evidence type="ECO:0000256" key="9">
    <source>
        <dbReference type="RuleBase" id="RU003357"/>
    </source>
</evidence>